<dbReference type="Gramene" id="KVI02413">
    <property type="protein sequence ID" value="KVI02413"/>
    <property type="gene ID" value="Ccrd_019283"/>
</dbReference>
<dbReference type="GO" id="GO:0099402">
    <property type="term" value="P:plant organ development"/>
    <property type="evidence" value="ECO:0007669"/>
    <property type="project" value="EnsemblPlants"/>
</dbReference>
<dbReference type="EMBL" id="LEKV01002653">
    <property type="protein sequence ID" value="KVI02413.1"/>
    <property type="molecule type" value="Genomic_DNA"/>
</dbReference>
<dbReference type="SMART" id="SM01019">
    <property type="entry name" value="B3"/>
    <property type="match status" value="1"/>
</dbReference>
<keyword evidence="8" id="KW-1185">Reference proteome</keyword>
<evidence type="ECO:0000256" key="1">
    <source>
        <dbReference type="ARBA" id="ARBA00004123"/>
    </source>
</evidence>
<dbReference type="GO" id="GO:0005634">
    <property type="term" value="C:nucleus"/>
    <property type="evidence" value="ECO:0007669"/>
    <property type="project" value="UniProtKB-SubCell"/>
</dbReference>
<dbReference type="InterPro" id="IPR015300">
    <property type="entry name" value="DNA-bd_pseudobarrel_sf"/>
</dbReference>
<proteinExistence type="predicted"/>
<dbReference type="InterPro" id="IPR044800">
    <property type="entry name" value="LEC2-like"/>
</dbReference>
<dbReference type="Proteomes" id="UP000243975">
    <property type="component" value="Unassembled WGS sequence"/>
</dbReference>
<dbReference type="GO" id="GO:0010373">
    <property type="term" value="P:negative regulation of gibberellin biosynthetic process"/>
    <property type="evidence" value="ECO:0007669"/>
    <property type="project" value="EnsemblPlants"/>
</dbReference>
<keyword evidence="2" id="KW-0805">Transcription regulation</keyword>
<dbReference type="GO" id="GO:0003700">
    <property type="term" value="F:DNA-binding transcription factor activity"/>
    <property type="evidence" value="ECO:0007669"/>
    <property type="project" value="InterPro"/>
</dbReference>
<evidence type="ECO:0000256" key="4">
    <source>
        <dbReference type="ARBA" id="ARBA00023163"/>
    </source>
</evidence>
<organism evidence="7 8">
    <name type="scientific">Cynara cardunculus var. scolymus</name>
    <name type="common">Globe artichoke</name>
    <name type="synonym">Cynara scolymus</name>
    <dbReference type="NCBI Taxonomy" id="59895"/>
    <lineage>
        <taxon>Eukaryota</taxon>
        <taxon>Viridiplantae</taxon>
        <taxon>Streptophyta</taxon>
        <taxon>Embryophyta</taxon>
        <taxon>Tracheophyta</taxon>
        <taxon>Spermatophyta</taxon>
        <taxon>Magnoliopsida</taxon>
        <taxon>eudicotyledons</taxon>
        <taxon>Gunneridae</taxon>
        <taxon>Pentapetalae</taxon>
        <taxon>asterids</taxon>
        <taxon>campanulids</taxon>
        <taxon>Asterales</taxon>
        <taxon>Asteraceae</taxon>
        <taxon>Carduoideae</taxon>
        <taxon>Cardueae</taxon>
        <taxon>Carduinae</taxon>
        <taxon>Cynara</taxon>
    </lineage>
</organism>
<dbReference type="AlphaFoldDB" id="A0A124SF78"/>
<evidence type="ECO:0000256" key="3">
    <source>
        <dbReference type="ARBA" id="ARBA00023125"/>
    </source>
</evidence>
<dbReference type="GO" id="GO:0019900">
    <property type="term" value="F:kinase binding"/>
    <property type="evidence" value="ECO:0007669"/>
    <property type="project" value="EnsemblPlants"/>
</dbReference>
<dbReference type="GO" id="GO:0003677">
    <property type="term" value="F:DNA binding"/>
    <property type="evidence" value="ECO:0007669"/>
    <property type="project" value="UniProtKB-KW"/>
</dbReference>
<dbReference type="OMA" id="MERNEAC"/>
<evidence type="ECO:0000256" key="2">
    <source>
        <dbReference type="ARBA" id="ARBA00023015"/>
    </source>
</evidence>
<protein>
    <submittedName>
        <fullName evidence="7">B3 DNA binding domain-containing protein</fullName>
    </submittedName>
</protein>
<dbReference type="SUPFAM" id="SSF101936">
    <property type="entry name" value="DNA-binding pseudobarrel domain"/>
    <property type="match status" value="1"/>
</dbReference>
<keyword evidence="3" id="KW-0238">DNA-binding</keyword>
<dbReference type="CDD" id="cd10017">
    <property type="entry name" value="B3_DNA"/>
    <property type="match status" value="1"/>
</dbReference>
<dbReference type="GO" id="GO:0009789">
    <property type="term" value="P:positive regulation of abscisic acid-activated signaling pathway"/>
    <property type="evidence" value="ECO:0007669"/>
    <property type="project" value="EnsemblPlants"/>
</dbReference>
<keyword evidence="5" id="KW-0539">Nucleus</keyword>
<dbReference type="InterPro" id="IPR003340">
    <property type="entry name" value="B3_DNA-bd"/>
</dbReference>
<feature type="domain" description="TF-B3" evidence="6">
    <location>
        <begin position="131"/>
        <end position="233"/>
    </location>
</feature>
<dbReference type="GO" id="GO:0010228">
    <property type="term" value="P:vegetative to reproductive phase transition of meristem"/>
    <property type="evidence" value="ECO:0007669"/>
    <property type="project" value="EnsemblPlants"/>
</dbReference>
<dbReference type="GO" id="GO:0008284">
    <property type="term" value="P:positive regulation of cell population proliferation"/>
    <property type="evidence" value="ECO:0007669"/>
    <property type="project" value="EnsemblPlants"/>
</dbReference>
<dbReference type="GO" id="GO:0010262">
    <property type="term" value="P:somatic embryogenesis"/>
    <property type="evidence" value="ECO:0007669"/>
    <property type="project" value="EnsemblPlants"/>
</dbReference>
<dbReference type="PANTHER" id="PTHR31140">
    <property type="entry name" value="B3 DOMAIN-CONTAINING TRANSCRIPTION FACTOR ABI3"/>
    <property type="match status" value="1"/>
</dbReference>
<comment type="subcellular location">
    <subcellularLocation>
        <location evidence="1">Nucleus</location>
    </subcellularLocation>
</comment>
<dbReference type="Pfam" id="PF02362">
    <property type="entry name" value="B3"/>
    <property type="match status" value="1"/>
</dbReference>
<keyword evidence="4" id="KW-0804">Transcription</keyword>
<accession>A0A124SF78</accession>
<gene>
    <name evidence="7" type="ORF">Ccrd_019283</name>
</gene>
<dbReference type="GO" id="GO:0009733">
    <property type="term" value="P:response to auxin"/>
    <property type="evidence" value="ECO:0007669"/>
    <property type="project" value="EnsemblPlants"/>
</dbReference>
<dbReference type="GO" id="GO:0010116">
    <property type="term" value="P:positive regulation of abscisic acid biosynthetic process"/>
    <property type="evidence" value="ECO:0007669"/>
    <property type="project" value="EnsemblPlants"/>
</dbReference>
<comment type="caution">
    <text evidence="7">The sequence shown here is derived from an EMBL/GenBank/DDBJ whole genome shotgun (WGS) entry which is preliminary data.</text>
</comment>
<dbReference type="PROSITE" id="PS50863">
    <property type="entry name" value="B3"/>
    <property type="match status" value="1"/>
</dbReference>
<name>A0A124SF78_CYNCS</name>
<dbReference type="PANTHER" id="PTHR31140:SF153">
    <property type="entry name" value="AP2_B3-LIKE TRANSCRIPTIONAL FACTOR FAMILY PROTEIN-RELATED"/>
    <property type="match status" value="1"/>
</dbReference>
<evidence type="ECO:0000313" key="7">
    <source>
        <dbReference type="EMBL" id="KVI02413.1"/>
    </source>
</evidence>
<evidence type="ECO:0000256" key="5">
    <source>
        <dbReference type="ARBA" id="ARBA00023242"/>
    </source>
</evidence>
<sequence length="342" mass="38223">MERNEACALRAFAGFDIGLGINFGGVQDNTYKTKKPAAAAAAAATATATDRDLVAAARFDFLKKKRMPRFRRGASAALRSFRPFTTPLSSTVSSSSFGLYLTCLWFLTHLMLSGSDNVDLIVDQGRLTFLFSKKLQKSDVGVLKRIVLPKKPAETHLPALIAKEGIILEMDDMDGMHVWCFKFRFWPNNNSRMYVLEGTGEFAEEHELQLGDYIMLYRDSVNLNYVIQAVKAYEVEEYAKKEVKANLGSQGKSGKPQPNNGVLMNQNWPWGGLEVEVLNPTNYPMNASTVEDQMGMTFIYDTSYSNDTLTPLDFLGGFMTSYPTVQPNFAIENLSIDDLYKI</sequence>
<dbReference type="Gene3D" id="2.40.330.10">
    <property type="entry name" value="DNA-binding pseudobarrel domain"/>
    <property type="match status" value="1"/>
</dbReference>
<evidence type="ECO:0000313" key="8">
    <source>
        <dbReference type="Proteomes" id="UP000243975"/>
    </source>
</evidence>
<dbReference type="GO" id="GO:0045995">
    <property type="term" value="P:regulation of embryonic development"/>
    <property type="evidence" value="ECO:0007669"/>
    <property type="project" value="EnsemblPlants"/>
</dbReference>
<dbReference type="STRING" id="59895.A0A124SF78"/>
<reference evidence="7 8" key="1">
    <citation type="journal article" date="2016" name="Sci. Rep.">
        <title>The genome sequence of the outbreeding globe artichoke constructed de novo incorporating a phase-aware low-pass sequencing strategy of F1 progeny.</title>
        <authorList>
            <person name="Scaglione D."/>
            <person name="Reyes-Chin-Wo S."/>
            <person name="Acquadro A."/>
            <person name="Froenicke L."/>
            <person name="Portis E."/>
            <person name="Beitel C."/>
            <person name="Tirone M."/>
            <person name="Mauro R."/>
            <person name="Lo Monaco A."/>
            <person name="Mauromicale G."/>
            <person name="Faccioli P."/>
            <person name="Cattivelli L."/>
            <person name="Rieseberg L."/>
            <person name="Michelmore R."/>
            <person name="Lanteri S."/>
        </authorList>
    </citation>
    <scope>NUCLEOTIDE SEQUENCE [LARGE SCALE GENOMIC DNA]</scope>
    <source>
        <strain evidence="7">2C</strain>
    </source>
</reference>
<evidence type="ECO:0000259" key="6">
    <source>
        <dbReference type="PROSITE" id="PS50863"/>
    </source>
</evidence>